<dbReference type="AlphaFoldDB" id="A0AAE0H5W5"/>
<reference evidence="1" key="1">
    <citation type="journal article" date="2023" name="Mol. Phylogenet. Evol.">
        <title>Genome-scale phylogeny and comparative genomics of the fungal order Sordariales.</title>
        <authorList>
            <person name="Hensen N."/>
            <person name="Bonometti L."/>
            <person name="Westerberg I."/>
            <person name="Brannstrom I.O."/>
            <person name="Guillou S."/>
            <person name="Cros-Aarteil S."/>
            <person name="Calhoun S."/>
            <person name="Haridas S."/>
            <person name="Kuo A."/>
            <person name="Mondo S."/>
            <person name="Pangilinan J."/>
            <person name="Riley R."/>
            <person name="LaButti K."/>
            <person name="Andreopoulos B."/>
            <person name="Lipzen A."/>
            <person name="Chen C."/>
            <person name="Yan M."/>
            <person name="Daum C."/>
            <person name="Ng V."/>
            <person name="Clum A."/>
            <person name="Steindorff A."/>
            <person name="Ohm R.A."/>
            <person name="Martin F."/>
            <person name="Silar P."/>
            <person name="Natvig D.O."/>
            <person name="Lalanne C."/>
            <person name="Gautier V."/>
            <person name="Ament-Velasquez S.L."/>
            <person name="Kruys A."/>
            <person name="Hutchinson M.I."/>
            <person name="Powell A.J."/>
            <person name="Barry K."/>
            <person name="Miller A.N."/>
            <person name="Grigoriev I.V."/>
            <person name="Debuchy R."/>
            <person name="Gladieux P."/>
            <person name="Hiltunen Thoren M."/>
            <person name="Johannesson H."/>
        </authorList>
    </citation>
    <scope>NUCLEOTIDE SEQUENCE</scope>
    <source>
        <strain evidence="1">CBS 168.71</strain>
    </source>
</reference>
<comment type="caution">
    <text evidence="1">The sequence shown here is derived from an EMBL/GenBank/DDBJ whole genome shotgun (WGS) entry which is preliminary data.</text>
</comment>
<evidence type="ECO:0000313" key="2">
    <source>
        <dbReference type="Proteomes" id="UP001278766"/>
    </source>
</evidence>
<proteinExistence type="predicted"/>
<gene>
    <name evidence="1" type="ORF">B0H64DRAFT_413136</name>
</gene>
<dbReference type="Proteomes" id="UP001278766">
    <property type="component" value="Unassembled WGS sequence"/>
</dbReference>
<dbReference type="EMBL" id="JAUEPN010000014">
    <property type="protein sequence ID" value="KAK3290280.1"/>
    <property type="molecule type" value="Genomic_DNA"/>
</dbReference>
<dbReference type="RefSeq" id="XP_062653794.1">
    <property type="nucleotide sequence ID" value="XM_062804961.1"/>
</dbReference>
<keyword evidence="2" id="KW-1185">Reference proteome</keyword>
<name>A0AAE0H5W5_9PEZI</name>
<sequence>MQDLATKHTEVSLKAFGVMLTKAAVLWSKTFQVLRRKLNQNNQFKDEDTNGVYVPNPDDYPTFPPLPPRDFFQDPIKQFDKVAARKFGAPQGEYEDKPLYALYRFYEFVALDSVTNYRNCLEAFWRKKTWPVHEIPDPQDPDPERYAFLAGCTYLIVRAFNARVTLGLDRQMPALLIPEEAEMLRNRPDHLRTYERVPEWAEKAHPLKELLVVPTHEGGVLAGKEDKRADHDFLDKGILLWTPHISFT</sequence>
<protein>
    <submittedName>
        <fullName evidence="1">Uncharacterized protein</fullName>
    </submittedName>
</protein>
<dbReference type="GeneID" id="87841909"/>
<reference evidence="1" key="2">
    <citation type="submission" date="2023-06" db="EMBL/GenBank/DDBJ databases">
        <authorList>
            <consortium name="Lawrence Berkeley National Laboratory"/>
            <person name="Haridas S."/>
            <person name="Hensen N."/>
            <person name="Bonometti L."/>
            <person name="Westerberg I."/>
            <person name="Brannstrom I.O."/>
            <person name="Guillou S."/>
            <person name="Cros-Aarteil S."/>
            <person name="Calhoun S."/>
            <person name="Kuo A."/>
            <person name="Mondo S."/>
            <person name="Pangilinan J."/>
            <person name="Riley R."/>
            <person name="Labutti K."/>
            <person name="Andreopoulos B."/>
            <person name="Lipzen A."/>
            <person name="Chen C."/>
            <person name="Yanf M."/>
            <person name="Daum C."/>
            <person name="Ng V."/>
            <person name="Clum A."/>
            <person name="Steindorff A."/>
            <person name="Ohm R."/>
            <person name="Martin F."/>
            <person name="Silar P."/>
            <person name="Natvig D."/>
            <person name="Lalanne C."/>
            <person name="Gautier V."/>
            <person name="Ament-Velasquez S.L."/>
            <person name="Kruys A."/>
            <person name="Hutchinson M.I."/>
            <person name="Powell A.J."/>
            <person name="Barry K."/>
            <person name="Miller A.N."/>
            <person name="Grigoriev I.V."/>
            <person name="Debuchy R."/>
            <person name="Gladieux P."/>
            <person name="Thoren M.H."/>
            <person name="Johannesson H."/>
        </authorList>
    </citation>
    <scope>NUCLEOTIDE SEQUENCE</scope>
    <source>
        <strain evidence="1">CBS 168.71</strain>
    </source>
</reference>
<evidence type="ECO:0000313" key="1">
    <source>
        <dbReference type="EMBL" id="KAK3290280.1"/>
    </source>
</evidence>
<accession>A0AAE0H5W5</accession>
<organism evidence="1 2">
    <name type="scientific">Chaetomium fimeti</name>
    <dbReference type="NCBI Taxonomy" id="1854472"/>
    <lineage>
        <taxon>Eukaryota</taxon>
        <taxon>Fungi</taxon>
        <taxon>Dikarya</taxon>
        <taxon>Ascomycota</taxon>
        <taxon>Pezizomycotina</taxon>
        <taxon>Sordariomycetes</taxon>
        <taxon>Sordariomycetidae</taxon>
        <taxon>Sordariales</taxon>
        <taxon>Chaetomiaceae</taxon>
        <taxon>Chaetomium</taxon>
    </lineage>
</organism>